<reference evidence="3" key="1">
    <citation type="submission" date="2022-02" db="EMBL/GenBank/DDBJ databases">
        <authorList>
            <person name="Leng L."/>
        </authorList>
    </citation>
    <scope>NUCLEOTIDE SEQUENCE</scope>
    <source>
        <strain evidence="3">JI</strain>
    </source>
</reference>
<dbReference type="AlphaFoldDB" id="A0A9X4H196"/>
<sequence length="80" mass="9174">MFATIQKWGNSQAVRLPKGVLEEVAMRENDRVEIRVENGSIIISRANKKHKTIEERLAGYNGDYRSAEWDTGSPRGKEVW</sequence>
<evidence type="ECO:0000313" key="3">
    <source>
        <dbReference type="EMBL" id="MDF9407956.1"/>
    </source>
</evidence>
<proteinExistence type="predicted"/>
<dbReference type="Proteomes" id="UP001154312">
    <property type="component" value="Unassembled WGS sequence"/>
</dbReference>
<name>A0A9X4H196_9FIRM</name>
<dbReference type="RefSeq" id="WP_277443212.1">
    <property type="nucleotide sequence ID" value="NZ_JAKOAV010000008.1"/>
</dbReference>
<dbReference type="Gene3D" id="2.10.260.10">
    <property type="match status" value="1"/>
</dbReference>
<feature type="domain" description="SpoVT-AbrB" evidence="2">
    <location>
        <begin position="3"/>
        <end position="48"/>
    </location>
</feature>
<gene>
    <name evidence="3" type="ORF">L7E55_06215</name>
</gene>
<dbReference type="GO" id="GO:0003677">
    <property type="term" value="F:DNA binding"/>
    <property type="evidence" value="ECO:0007669"/>
    <property type="project" value="UniProtKB-UniRule"/>
</dbReference>
<dbReference type="EMBL" id="JAKOAV010000008">
    <property type="protein sequence ID" value="MDF9407956.1"/>
    <property type="molecule type" value="Genomic_DNA"/>
</dbReference>
<dbReference type="SMART" id="SM00966">
    <property type="entry name" value="SpoVT_AbrB"/>
    <property type="match status" value="1"/>
</dbReference>
<evidence type="ECO:0000256" key="1">
    <source>
        <dbReference type="PROSITE-ProRule" id="PRU01076"/>
    </source>
</evidence>
<dbReference type="SUPFAM" id="SSF89447">
    <property type="entry name" value="AbrB/MazE/MraZ-like"/>
    <property type="match status" value="1"/>
</dbReference>
<accession>A0A9X4H196</accession>
<evidence type="ECO:0000313" key="4">
    <source>
        <dbReference type="Proteomes" id="UP001154312"/>
    </source>
</evidence>
<dbReference type="Pfam" id="PF04014">
    <property type="entry name" value="MazE_antitoxin"/>
    <property type="match status" value="1"/>
</dbReference>
<organism evidence="3 4">
    <name type="scientific">Pelotomaculum isophthalicicum JI</name>
    <dbReference type="NCBI Taxonomy" id="947010"/>
    <lineage>
        <taxon>Bacteria</taxon>
        <taxon>Bacillati</taxon>
        <taxon>Bacillota</taxon>
        <taxon>Clostridia</taxon>
        <taxon>Eubacteriales</taxon>
        <taxon>Desulfotomaculaceae</taxon>
        <taxon>Pelotomaculum</taxon>
    </lineage>
</organism>
<keyword evidence="4" id="KW-1185">Reference proteome</keyword>
<dbReference type="PANTHER" id="PTHR40516:SF1">
    <property type="entry name" value="ANTITOXIN CHPS-RELATED"/>
    <property type="match status" value="1"/>
</dbReference>
<protein>
    <submittedName>
        <fullName evidence="3">AbrB/MazE/SpoVT family DNA-binding domain-containing protein</fullName>
    </submittedName>
</protein>
<dbReference type="PANTHER" id="PTHR40516">
    <property type="entry name" value="ANTITOXIN CHPS-RELATED"/>
    <property type="match status" value="1"/>
</dbReference>
<dbReference type="InterPro" id="IPR037914">
    <property type="entry name" value="SpoVT-AbrB_sf"/>
</dbReference>
<dbReference type="InterPro" id="IPR007159">
    <property type="entry name" value="SpoVT-AbrB_dom"/>
</dbReference>
<dbReference type="PROSITE" id="PS51740">
    <property type="entry name" value="SPOVT_ABRB"/>
    <property type="match status" value="1"/>
</dbReference>
<evidence type="ECO:0000259" key="2">
    <source>
        <dbReference type="PROSITE" id="PS51740"/>
    </source>
</evidence>
<keyword evidence="1 3" id="KW-0238">DNA-binding</keyword>
<comment type="caution">
    <text evidence="3">The sequence shown here is derived from an EMBL/GenBank/DDBJ whole genome shotgun (WGS) entry which is preliminary data.</text>
</comment>
<dbReference type="GO" id="GO:0097351">
    <property type="term" value="F:toxin sequestering activity"/>
    <property type="evidence" value="ECO:0007669"/>
    <property type="project" value="InterPro"/>
</dbReference>
<dbReference type="InterPro" id="IPR039052">
    <property type="entry name" value="Antitox_PemI-like"/>
</dbReference>